<dbReference type="AlphaFoldDB" id="A0A815BAD2"/>
<dbReference type="Proteomes" id="UP000663829">
    <property type="component" value="Unassembled WGS sequence"/>
</dbReference>
<proteinExistence type="predicted"/>
<name>A0A815BAD2_9BILA</name>
<dbReference type="EMBL" id="CAJOBA010005295">
    <property type="protein sequence ID" value="CAF3739121.1"/>
    <property type="molecule type" value="Genomic_DNA"/>
</dbReference>
<dbReference type="EMBL" id="CAJNOK010005289">
    <property type="protein sequence ID" value="CAF0967438.1"/>
    <property type="molecule type" value="Genomic_DNA"/>
</dbReference>
<comment type="caution">
    <text evidence="2">The sequence shown here is derived from an EMBL/GenBank/DDBJ whole genome shotgun (WGS) entry which is preliminary data.</text>
</comment>
<dbReference type="Proteomes" id="UP000682733">
    <property type="component" value="Unassembled WGS sequence"/>
</dbReference>
<evidence type="ECO:0000313" key="5">
    <source>
        <dbReference type="Proteomes" id="UP000663829"/>
    </source>
</evidence>
<reference evidence="2" key="1">
    <citation type="submission" date="2021-02" db="EMBL/GenBank/DDBJ databases">
        <authorList>
            <person name="Nowell W R."/>
        </authorList>
    </citation>
    <scope>NUCLEOTIDE SEQUENCE</scope>
</reference>
<dbReference type="EMBL" id="CAJNOQ010011033">
    <property type="protein sequence ID" value="CAF1267050.1"/>
    <property type="molecule type" value="Genomic_DNA"/>
</dbReference>
<gene>
    <name evidence="2" type="ORF">GPM918_LOCUS26892</name>
    <name evidence="1" type="ORF">OVA965_LOCUS12922</name>
    <name evidence="4" type="ORF">SRO942_LOCUS27122</name>
    <name evidence="3" type="ORF">TMI583_LOCUS12926</name>
</gene>
<evidence type="ECO:0000313" key="4">
    <source>
        <dbReference type="EMBL" id="CAF4051097.1"/>
    </source>
</evidence>
<organism evidence="2 5">
    <name type="scientific">Didymodactylos carnosus</name>
    <dbReference type="NCBI Taxonomy" id="1234261"/>
    <lineage>
        <taxon>Eukaryota</taxon>
        <taxon>Metazoa</taxon>
        <taxon>Spiralia</taxon>
        <taxon>Gnathifera</taxon>
        <taxon>Rotifera</taxon>
        <taxon>Eurotatoria</taxon>
        <taxon>Bdelloidea</taxon>
        <taxon>Philodinida</taxon>
        <taxon>Philodinidae</taxon>
        <taxon>Didymodactylos</taxon>
    </lineage>
</organism>
<sequence>MDIFILLLHYGNNNVVHPRLPLEILEWLAQIEASKDPVQAESARKEMESIEDTINLLNTNLMCRSQDDCFAAAYGMNGCHLPNGAFIISRLNKHLPAIDILVERTKELRGKYVQFSGPAICGTSPILPSAKCDMTNNQCVEKPWWDFSGNISNVSTLLCGASLICQN</sequence>
<evidence type="ECO:0000313" key="3">
    <source>
        <dbReference type="EMBL" id="CAF3739121.1"/>
    </source>
</evidence>
<keyword evidence="5" id="KW-1185">Reference proteome</keyword>
<accession>A0A815BAD2</accession>
<evidence type="ECO:0000313" key="2">
    <source>
        <dbReference type="EMBL" id="CAF1267050.1"/>
    </source>
</evidence>
<dbReference type="EMBL" id="CAJOBC010021429">
    <property type="protein sequence ID" value="CAF4051097.1"/>
    <property type="molecule type" value="Genomic_DNA"/>
</dbReference>
<protein>
    <submittedName>
        <fullName evidence="2">Uncharacterized protein</fullName>
    </submittedName>
</protein>
<dbReference type="Proteomes" id="UP000677228">
    <property type="component" value="Unassembled WGS sequence"/>
</dbReference>
<evidence type="ECO:0000313" key="1">
    <source>
        <dbReference type="EMBL" id="CAF0967438.1"/>
    </source>
</evidence>
<dbReference type="Proteomes" id="UP000681722">
    <property type="component" value="Unassembled WGS sequence"/>
</dbReference>